<evidence type="ECO:0000313" key="8">
    <source>
        <dbReference type="EMBL" id="EUB60688.1"/>
    </source>
</evidence>
<comment type="subcellular location">
    <subcellularLocation>
        <location evidence="1">Membrane</location>
        <topology evidence="1">Multi-pass membrane protein</topology>
    </subcellularLocation>
</comment>
<evidence type="ECO:0000256" key="2">
    <source>
        <dbReference type="ARBA" id="ARBA00008096"/>
    </source>
</evidence>
<feature type="transmembrane region" description="Helical" evidence="7">
    <location>
        <begin position="74"/>
        <end position="93"/>
    </location>
</feature>
<evidence type="ECO:0000256" key="3">
    <source>
        <dbReference type="ARBA" id="ARBA00017877"/>
    </source>
</evidence>
<keyword evidence="9" id="KW-1185">Reference proteome</keyword>
<protein>
    <recommendedName>
        <fullName evidence="3">Protein TEX261</fullName>
    </recommendedName>
</protein>
<dbReference type="OrthoDB" id="28257at2759"/>
<dbReference type="GeneID" id="36340236"/>
<dbReference type="GO" id="GO:0005789">
    <property type="term" value="C:endoplasmic reticulum membrane"/>
    <property type="evidence" value="ECO:0007669"/>
    <property type="project" value="TreeGrafter"/>
</dbReference>
<keyword evidence="4 7" id="KW-0812">Transmembrane</keyword>
<feature type="transmembrane region" description="Helical" evidence="7">
    <location>
        <begin position="126"/>
        <end position="145"/>
    </location>
</feature>
<dbReference type="RefSeq" id="XP_024351884.1">
    <property type="nucleotide sequence ID" value="XM_024493770.1"/>
</dbReference>
<feature type="transmembrane region" description="Helical" evidence="7">
    <location>
        <begin position="20"/>
        <end position="40"/>
    </location>
</feature>
<evidence type="ECO:0000256" key="6">
    <source>
        <dbReference type="ARBA" id="ARBA00023136"/>
    </source>
</evidence>
<dbReference type="PANTHER" id="PTHR13144">
    <property type="entry name" value="TEX261 PROTEIN"/>
    <property type="match status" value="1"/>
</dbReference>
<evidence type="ECO:0000256" key="4">
    <source>
        <dbReference type="ARBA" id="ARBA00022692"/>
    </source>
</evidence>
<comment type="similarity">
    <text evidence="2">Belongs to the SVP26 family.</text>
</comment>
<evidence type="ECO:0000256" key="7">
    <source>
        <dbReference type="SAM" id="Phobius"/>
    </source>
</evidence>
<gene>
    <name evidence="8" type="ORF">EGR_04521</name>
</gene>
<feature type="transmembrane region" description="Helical" evidence="7">
    <location>
        <begin position="151"/>
        <end position="172"/>
    </location>
</feature>
<feature type="transmembrane region" description="Helical" evidence="7">
    <location>
        <begin position="46"/>
        <end position="69"/>
    </location>
</feature>
<evidence type="ECO:0000256" key="5">
    <source>
        <dbReference type="ARBA" id="ARBA00022989"/>
    </source>
</evidence>
<name>W6UI11_ECHGR</name>
<dbReference type="AlphaFoldDB" id="W6UI11"/>
<dbReference type="Proteomes" id="UP000019149">
    <property type="component" value="Unassembled WGS sequence"/>
</dbReference>
<evidence type="ECO:0000256" key="1">
    <source>
        <dbReference type="ARBA" id="ARBA00004141"/>
    </source>
</evidence>
<dbReference type="PANTHER" id="PTHR13144:SF0">
    <property type="entry name" value="PROTEIN TEX261"/>
    <property type="match status" value="1"/>
</dbReference>
<evidence type="ECO:0000313" key="9">
    <source>
        <dbReference type="Proteomes" id="UP000019149"/>
    </source>
</evidence>
<dbReference type="EMBL" id="APAU02000028">
    <property type="protein sequence ID" value="EUB60688.1"/>
    <property type="molecule type" value="Genomic_DNA"/>
</dbReference>
<proteinExistence type="inferred from homology"/>
<reference evidence="8 9" key="1">
    <citation type="journal article" date="2013" name="Nat. Genet.">
        <title>The genome of the hydatid tapeworm Echinococcus granulosus.</title>
        <authorList>
            <person name="Zheng H."/>
            <person name="Zhang W."/>
            <person name="Zhang L."/>
            <person name="Zhang Z."/>
            <person name="Li J."/>
            <person name="Lu G."/>
            <person name="Zhu Y."/>
            <person name="Wang Y."/>
            <person name="Huang Y."/>
            <person name="Liu J."/>
            <person name="Kang H."/>
            <person name="Chen J."/>
            <person name="Wang L."/>
            <person name="Chen A."/>
            <person name="Yu S."/>
            <person name="Gao Z."/>
            <person name="Jin L."/>
            <person name="Gu W."/>
            <person name="Wang Z."/>
            <person name="Zhao L."/>
            <person name="Shi B."/>
            <person name="Wen H."/>
            <person name="Lin R."/>
            <person name="Jones M.K."/>
            <person name="Brejova B."/>
            <person name="Vinar T."/>
            <person name="Zhao G."/>
            <person name="McManus D.P."/>
            <person name="Chen Z."/>
            <person name="Zhou Y."/>
            <person name="Wang S."/>
        </authorList>
    </citation>
    <scope>NUCLEOTIDE SEQUENCE [LARGE SCALE GENOMIC DNA]</scope>
</reference>
<dbReference type="GO" id="GO:0097020">
    <property type="term" value="F:COPII receptor activity"/>
    <property type="evidence" value="ECO:0007669"/>
    <property type="project" value="InterPro"/>
</dbReference>
<dbReference type="GO" id="GO:0006888">
    <property type="term" value="P:endoplasmic reticulum to Golgi vesicle-mediated transport"/>
    <property type="evidence" value="ECO:0007669"/>
    <property type="project" value="InterPro"/>
</dbReference>
<dbReference type="OMA" id="FWIFDRL"/>
<dbReference type="GO" id="GO:0030134">
    <property type="term" value="C:COPII-coated ER to Golgi transport vesicle"/>
    <property type="evidence" value="ECO:0007669"/>
    <property type="project" value="TreeGrafter"/>
</dbReference>
<accession>W6UI11</accession>
<organism evidence="8 9">
    <name type="scientific">Echinococcus granulosus</name>
    <name type="common">Hydatid tapeworm</name>
    <dbReference type="NCBI Taxonomy" id="6210"/>
    <lineage>
        <taxon>Eukaryota</taxon>
        <taxon>Metazoa</taxon>
        <taxon>Spiralia</taxon>
        <taxon>Lophotrochozoa</taxon>
        <taxon>Platyhelminthes</taxon>
        <taxon>Cestoda</taxon>
        <taxon>Eucestoda</taxon>
        <taxon>Cyclophyllidea</taxon>
        <taxon>Taeniidae</taxon>
        <taxon>Echinococcus</taxon>
        <taxon>Echinococcus granulosus group</taxon>
    </lineage>
</organism>
<dbReference type="InterPro" id="IPR007277">
    <property type="entry name" value="Svp26/Tex261"/>
</dbReference>
<dbReference type="CTD" id="36340236"/>
<dbReference type="STRING" id="6210.W6UI11"/>
<sequence>MKIRRPVWSDTQTKFYAHNLTLSILFVQFNVLPSISSHLIGSITHVIYWLSVFGVLLLCCQMISILGLLSYTTILLYGAAFLFCISIGLFYLAELVEEYTVTTGKIIRFTLCTVIVLQLSFPLLDGLSIILVATGIIVHLSYFQLLATYPAFNFTSFNFLLNCTFFIVHHIVAFTSESLYTKDALFILTYFTFFVWLVPFMFLLSLSANDDTLPQTVDYVRYQETRPLLSGNDDLVSSFLRSKRRSLYSLLSHLRDQLPDFRSKKLY</sequence>
<comment type="caution">
    <text evidence="8">The sequence shown here is derived from an EMBL/GenBank/DDBJ whole genome shotgun (WGS) entry which is preliminary data.</text>
</comment>
<dbReference type="Pfam" id="PF04148">
    <property type="entry name" value="Erv26"/>
    <property type="match status" value="1"/>
</dbReference>
<keyword evidence="6 7" id="KW-0472">Membrane</keyword>
<feature type="transmembrane region" description="Helical" evidence="7">
    <location>
        <begin position="184"/>
        <end position="206"/>
    </location>
</feature>
<dbReference type="GO" id="GO:0000139">
    <property type="term" value="C:Golgi membrane"/>
    <property type="evidence" value="ECO:0007669"/>
    <property type="project" value="TreeGrafter"/>
</dbReference>
<dbReference type="KEGG" id="egl:EGR_04521"/>
<keyword evidence="5 7" id="KW-1133">Transmembrane helix</keyword>